<evidence type="ECO:0000256" key="5">
    <source>
        <dbReference type="ARBA" id="ARBA00022801"/>
    </source>
</evidence>
<evidence type="ECO:0000313" key="8">
    <source>
        <dbReference type="EMBL" id="AQY22687.1"/>
    </source>
</evidence>
<dbReference type="EMBL" id="CP011859">
    <property type="protein sequence ID" value="AQY22687.1"/>
    <property type="molecule type" value="Genomic_DNA"/>
</dbReference>
<dbReference type="Gene3D" id="3.30.920.30">
    <property type="entry name" value="Hypothetical protein"/>
    <property type="match status" value="1"/>
</dbReference>
<dbReference type="GO" id="GO:0016787">
    <property type="term" value="F:hydrolase activity"/>
    <property type="evidence" value="ECO:0007669"/>
    <property type="project" value="UniProtKB-KW"/>
</dbReference>
<dbReference type="AlphaFoldDB" id="A0A1S7DUB6"/>
<evidence type="ECO:0000313" key="9">
    <source>
        <dbReference type="Proteomes" id="UP000189883"/>
    </source>
</evidence>
<name>A0A1S7DUB6_RIEAN</name>
<evidence type="ECO:0000256" key="1">
    <source>
        <dbReference type="ARBA" id="ARBA00006620"/>
    </source>
</evidence>
<dbReference type="SUPFAM" id="SSF54786">
    <property type="entry name" value="YcfA/nrd intein domain"/>
    <property type="match status" value="1"/>
</dbReference>
<dbReference type="InterPro" id="IPR038570">
    <property type="entry name" value="HicA_sf"/>
</dbReference>
<keyword evidence="7" id="KW-0346">Stress response</keyword>
<reference evidence="8 9" key="1">
    <citation type="submission" date="2015-06" db="EMBL/GenBank/DDBJ databases">
        <title>R. anatipestifer strain HXb2 is the most virulent strain so far, and the genome sequence would help us uncover the pathogenesis.</title>
        <authorList>
            <person name="Hu Q."/>
            <person name="Qi J."/>
            <person name="Bo H."/>
            <person name="Liu G."/>
            <person name="Tao M."/>
            <person name="Ding Y."/>
            <person name="Xue Y."/>
        </authorList>
    </citation>
    <scope>NUCLEOTIDE SEQUENCE [LARGE SCALE GENOMIC DNA]</scope>
    <source>
        <strain evidence="8 9">HXb2</strain>
    </source>
</reference>
<dbReference type="InterPro" id="IPR012933">
    <property type="entry name" value="HicA_mRNA_interferase"/>
</dbReference>
<proteinExistence type="inferred from homology"/>
<comment type="similarity">
    <text evidence="1">Belongs to the HicA mRNA interferase family.</text>
</comment>
<gene>
    <name evidence="8" type="ORF">AB406_1745</name>
</gene>
<organism evidence="8 9">
    <name type="scientific">Riemerella anatipestifer</name>
    <name type="common">Moraxella anatipestifer</name>
    <dbReference type="NCBI Taxonomy" id="34085"/>
    <lineage>
        <taxon>Bacteria</taxon>
        <taxon>Pseudomonadati</taxon>
        <taxon>Bacteroidota</taxon>
        <taxon>Flavobacteriia</taxon>
        <taxon>Flavobacteriales</taxon>
        <taxon>Weeksellaceae</taxon>
        <taxon>Riemerella</taxon>
    </lineage>
</organism>
<dbReference type="Pfam" id="PF07927">
    <property type="entry name" value="HicA_toxin"/>
    <property type="match status" value="1"/>
</dbReference>
<evidence type="ECO:0000256" key="3">
    <source>
        <dbReference type="ARBA" id="ARBA00022722"/>
    </source>
</evidence>
<keyword evidence="4" id="KW-0255">Endonuclease</keyword>
<keyword evidence="3" id="KW-0540">Nuclease</keyword>
<evidence type="ECO:0000256" key="6">
    <source>
        <dbReference type="ARBA" id="ARBA00022884"/>
    </source>
</evidence>
<keyword evidence="5" id="KW-0378">Hydrolase</keyword>
<keyword evidence="2" id="KW-1277">Toxin-antitoxin system</keyword>
<dbReference type="GO" id="GO:0003729">
    <property type="term" value="F:mRNA binding"/>
    <property type="evidence" value="ECO:0007669"/>
    <property type="project" value="InterPro"/>
</dbReference>
<dbReference type="Proteomes" id="UP000189883">
    <property type="component" value="Chromosome"/>
</dbReference>
<dbReference type="GO" id="GO:0004519">
    <property type="term" value="F:endonuclease activity"/>
    <property type="evidence" value="ECO:0007669"/>
    <property type="project" value="UniProtKB-KW"/>
</dbReference>
<evidence type="ECO:0000256" key="2">
    <source>
        <dbReference type="ARBA" id="ARBA00022649"/>
    </source>
</evidence>
<accession>A0A1S7DUB6</accession>
<evidence type="ECO:0000256" key="4">
    <source>
        <dbReference type="ARBA" id="ARBA00022759"/>
    </source>
</evidence>
<protein>
    <submittedName>
        <fullName evidence="8">Toxin-antitoxin system, toxin component, HicA family</fullName>
    </submittedName>
</protein>
<dbReference type="RefSeq" id="WP_079207836.1">
    <property type="nucleotide sequence ID" value="NZ_CP011859.1"/>
</dbReference>
<keyword evidence="6" id="KW-0694">RNA-binding</keyword>
<sequence length="62" mass="7201">MKYSELHKKLKKAGCYIYRQGKRHPLWYSPITGEIFPTGRHEGQEVAKGTLDDIRKRSGVKL</sequence>
<evidence type="ECO:0000256" key="7">
    <source>
        <dbReference type="ARBA" id="ARBA00023016"/>
    </source>
</evidence>